<evidence type="ECO:0000256" key="10">
    <source>
        <dbReference type="RuleBase" id="RU363035"/>
    </source>
</evidence>
<evidence type="ECO:0000313" key="16">
    <source>
        <dbReference type="Proteomes" id="UP000321258"/>
    </source>
</evidence>
<dbReference type="SUPFAM" id="SSF50677">
    <property type="entry name" value="ValRS/IleRS/LeuRS editing domain"/>
    <property type="match status" value="1"/>
</dbReference>
<dbReference type="InterPro" id="IPR002300">
    <property type="entry name" value="aa-tRNA-synth_Ia"/>
</dbReference>
<dbReference type="Gene3D" id="3.10.20.590">
    <property type="match status" value="1"/>
</dbReference>
<dbReference type="Pfam" id="PF00133">
    <property type="entry name" value="tRNA-synt_1"/>
    <property type="match status" value="2"/>
</dbReference>
<evidence type="ECO:0000256" key="8">
    <source>
        <dbReference type="ARBA" id="ARBA00047469"/>
    </source>
</evidence>
<dbReference type="InterPro" id="IPR009080">
    <property type="entry name" value="tRNAsynth_Ia_anticodon-bd"/>
</dbReference>
<dbReference type="InterPro" id="IPR002302">
    <property type="entry name" value="Leu-tRNA-ligase"/>
</dbReference>
<dbReference type="GO" id="GO:0006429">
    <property type="term" value="P:leucyl-tRNA aminoacylation"/>
    <property type="evidence" value="ECO:0007669"/>
    <property type="project" value="UniProtKB-UniRule"/>
</dbReference>
<dbReference type="AlphaFoldDB" id="A0A512INR8"/>
<sequence>MTSTPSHDRAIERYNAKDAEPRWQQAWDAARLFETRNDDPRPKYYVLEMFPYPSGRIHVGHVRNYAMGDVVARYKRARGFNVLHPMGWDAFGLPAENAAMERKVNPREWTYANIATMKKQLQSMGLSLDWSREIATCDPDYYRHQQRLFLDFLDKGLVTRRTAKVNWDPVDHTVLANEQVIDGRGWRSGALVEQRELTQWFFRISDFAEDLLSALDGLDRWPEKVRVMQKNWIGRSEGLEVRFSLTSAPAGVDDAVTVFTTRPDTLFGARFLAIAADHPLAATLAADRPDLQIFIEECRRLGTAQAAIDTAEKLGFDTGLTVRHPLDASWTLPVYVANFVLMEYGTGAVFGCPAHDQRDLDFAIKYDLGVTEVYRPAPAQDPTPEIFEKLKESFEKNPHVSLSYIDKYGYLNEDYIDFFRITSRAFEIGGNEKYTTDNSLTKEIEEFGQLKEDFIRILQKVKEHERDGEFLYTNPIPGCPRYVTSIKEAIEAAISECENRKVGKRKIQFRLRDWGVSRQRYWGCPIPIIHCDACGPVPVPVADLPVKLPDDVSFDVPGNPLERDHAWRNVPCPRCGAAARRETDTMDTFVDSSWYYARFTAPWLQDAPTDRGAVDHWLAVDQYIGGVEHAILHLLYSRFFMRAMRETGWSGVSEPFAGLFTQGMVVHETYKDAAGAWVPPAEIRLDNEGGTRRAFHVGTGAEIAIGPIEKMSKSKKNVVDPDDIIASYGADTARWFVLSDSPPERDVIWTEEGVQGAARFVQRIWRLVNLAAVTDGQTRAADAPLRKAAHKALASVEEDVERLRFNRCVAHVYTLANALDEALRTGATRTIAGEAAGILVQLIAPMMPHLAEECWQALGRDGLVADAPWPQVERALLVEDEITLPVQINGRKRADVTVPSGADKAVVEAAVLADEAVLRALEGRSPKKVIVVPGRIVNLVV</sequence>
<dbReference type="Gene3D" id="3.90.740.10">
    <property type="entry name" value="Valyl/Leucyl/Isoleucyl-tRNA synthetase, editing domain"/>
    <property type="match status" value="1"/>
</dbReference>
<evidence type="ECO:0000259" key="14">
    <source>
        <dbReference type="Pfam" id="PF13603"/>
    </source>
</evidence>
<dbReference type="SUPFAM" id="SSF52374">
    <property type="entry name" value="Nucleotidylyl transferase"/>
    <property type="match status" value="1"/>
</dbReference>
<dbReference type="Gene3D" id="2.20.28.290">
    <property type="match status" value="1"/>
</dbReference>
<feature type="domain" description="Leucyl-tRNA synthetase editing" evidence="14">
    <location>
        <begin position="230"/>
        <end position="383"/>
    </location>
</feature>
<dbReference type="InterPro" id="IPR013155">
    <property type="entry name" value="M/V/L/I-tRNA-synth_anticd-bd"/>
</dbReference>
<dbReference type="PROSITE" id="PS00178">
    <property type="entry name" value="AA_TRNA_LIGASE_I"/>
    <property type="match status" value="1"/>
</dbReference>
<proteinExistence type="inferred from homology"/>
<dbReference type="CDD" id="cd07958">
    <property type="entry name" value="Anticodon_Ia_Leu_BEm"/>
    <property type="match status" value="1"/>
</dbReference>
<dbReference type="InterPro" id="IPR001412">
    <property type="entry name" value="aa-tRNA-synth_I_CS"/>
</dbReference>
<keyword evidence="5 9" id="KW-0067">ATP-binding</keyword>
<dbReference type="Pfam" id="PF08264">
    <property type="entry name" value="Anticodon_1"/>
    <property type="match status" value="1"/>
</dbReference>
<feature type="domain" description="Aminoacyl-tRNA synthetase class Ia" evidence="11">
    <location>
        <begin position="710"/>
        <end position="748"/>
    </location>
</feature>
<dbReference type="FunFam" id="3.40.50.620:FF:000003">
    <property type="entry name" value="Leucine--tRNA ligase"/>
    <property type="match status" value="1"/>
</dbReference>
<dbReference type="OrthoDB" id="9810365at2"/>
<evidence type="ECO:0000256" key="7">
    <source>
        <dbReference type="ARBA" id="ARBA00023146"/>
    </source>
</evidence>
<evidence type="ECO:0000259" key="11">
    <source>
        <dbReference type="Pfam" id="PF00133"/>
    </source>
</evidence>
<dbReference type="Gene3D" id="1.10.730.10">
    <property type="entry name" value="Isoleucyl-tRNA Synthetase, Domain 1"/>
    <property type="match status" value="1"/>
</dbReference>
<dbReference type="PRINTS" id="PR00985">
    <property type="entry name" value="TRNASYNTHLEU"/>
</dbReference>
<protein>
    <recommendedName>
        <fullName evidence="9">Leucine--tRNA ligase</fullName>
        <ecNumber evidence="9">6.1.1.4</ecNumber>
    </recommendedName>
    <alternativeName>
        <fullName evidence="9">Leucyl-tRNA synthetase</fullName>
        <shortName evidence="9">LeuRS</shortName>
    </alternativeName>
</protein>
<dbReference type="Gene3D" id="3.40.50.620">
    <property type="entry name" value="HUPs"/>
    <property type="match status" value="2"/>
</dbReference>
<comment type="similarity">
    <text evidence="1 9 10">Belongs to the class-I aminoacyl-tRNA synthetase family.</text>
</comment>
<evidence type="ECO:0000256" key="5">
    <source>
        <dbReference type="ARBA" id="ARBA00022840"/>
    </source>
</evidence>
<dbReference type="InterPro" id="IPR025709">
    <property type="entry name" value="Leu_tRNA-synth_edit"/>
</dbReference>
<dbReference type="Pfam" id="PF13603">
    <property type="entry name" value="tRNA-synt_1_2"/>
    <property type="match status" value="1"/>
</dbReference>
<dbReference type="EMBL" id="BJZT01000015">
    <property type="protein sequence ID" value="GEO99335.1"/>
    <property type="molecule type" value="Genomic_DNA"/>
</dbReference>
<dbReference type="GO" id="GO:0005829">
    <property type="term" value="C:cytosol"/>
    <property type="evidence" value="ECO:0007669"/>
    <property type="project" value="TreeGrafter"/>
</dbReference>
<feature type="short sequence motif" description="'KMSKS' region" evidence="9">
    <location>
        <begin position="710"/>
        <end position="714"/>
    </location>
</feature>
<dbReference type="FunFam" id="1.10.730.10:FF:000002">
    <property type="entry name" value="Leucine--tRNA ligase"/>
    <property type="match status" value="1"/>
</dbReference>
<dbReference type="Pfam" id="PF09334">
    <property type="entry name" value="tRNA-synt_1g"/>
    <property type="match status" value="1"/>
</dbReference>
<dbReference type="GO" id="GO:0004823">
    <property type="term" value="F:leucine-tRNA ligase activity"/>
    <property type="evidence" value="ECO:0007669"/>
    <property type="project" value="UniProtKB-UniRule"/>
</dbReference>
<evidence type="ECO:0000256" key="4">
    <source>
        <dbReference type="ARBA" id="ARBA00022741"/>
    </source>
</evidence>
<evidence type="ECO:0000259" key="12">
    <source>
        <dbReference type="Pfam" id="PF08264"/>
    </source>
</evidence>
<accession>A0A512INR8</accession>
<dbReference type="EC" id="6.1.1.4" evidence="9"/>
<feature type="short sequence motif" description="'HIGH' region" evidence="9">
    <location>
        <begin position="51"/>
        <end position="61"/>
    </location>
</feature>
<dbReference type="InterPro" id="IPR009008">
    <property type="entry name" value="Val/Leu/Ile-tRNA-synth_edit"/>
</dbReference>
<evidence type="ECO:0000259" key="13">
    <source>
        <dbReference type="Pfam" id="PF09334"/>
    </source>
</evidence>
<feature type="domain" description="Aminoacyl-tRNA synthetase class Ia" evidence="11">
    <location>
        <begin position="511"/>
        <end position="668"/>
    </location>
</feature>
<reference evidence="15 16" key="1">
    <citation type="submission" date="2019-07" db="EMBL/GenBank/DDBJ databases">
        <title>Whole genome shotgun sequence of Methylobacterium haplocladii NBRC 107714.</title>
        <authorList>
            <person name="Hosoyama A."/>
            <person name="Uohara A."/>
            <person name="Ohji S."/>
            <person name="Ichikawa N."/>
        </authorList>
    </citation>
    <scope>NUCLEOTIDE SEQUENCE [LARGE SCALE GENOMIC DNA]</scope>
    <source>
        <strain evidence="15 16">NBRC 107714</strain>
    </source>
</reference>
<comment type="catalytic activity">
    <reaction evidence="8 9">
        <text>tRNA(Leu) + L-leucine + ATP = L-leucyl-tRNA(Leu) + AMP + diphosphate</text>
        <dbReference type="Rhea" id="RHEA:11688"/>
        <dbReference type="Rhea" id="RHEA-COMP:9613"/>
        <dbReference type="Rhea" id="RHEA-COMP:9622"/>
        <dbReference type="ChEBI" id="CHEBI:30616"/>
        <dbReference type="ChEBI" id="CHEBI:33019"/>
        <dbReference type="ChEBI" id="CHEBI:57427"/>
        <dbReference type="ChEBI" id="CHEBI:78442"/>
        <dbReference type="ChEBI" id="CHEBI:78494"/>
        <dbReference type="ChEBI" id="CHEBI:456215"/>
        <dbReference type="EC" id="6.1.1.4"/>
    </reaction>
</comment>
<evidence type="ECO:0000256" key="3">
    <source>
        <dbReference type="ARBA" id="ARBA00022598"/>
    </source>
</evidence>
<keyword evidence="7 9" id="KW-0030">Aminoacyl-tRNA synthetase</keyword>
<keyword evidence="3 9" id="KW-0436">Ligase</keyword>
<keyword evidence="16" id="KW-1185">Reference proteome</keyword>
<keyword evidence="4 9" id="KW-0547">Nucleotide-binding</keyword>
<evidence type="ECO:0000256" key="9">
    <source>
        <dbReference type="HAMAP-Rule" id="MF_00049"/>
    </source>
</evidence>
<name>A0A512INR8_9HYPH</name>
<dbReference type="GO" id="GO:0005524">
    <property type="term" value="F:ATP binding"/>
    <property type="evidence" value="ECO:0007669"/>
    <property type="project" value="UniProtKB-UniRule"/>
</dbReference>
<dbReference type="CDD" id="cd00812">
    <property type="entry name" value="LeuRS_core"/>
    <property type="match status" value="1"/>
</dbReference>
<evidence type="ECO:0000256" key="1">
    <source>
        <dbReference type="ARBA" id="ARBA00005594"/>
    </source>
</evidence>
<feature type="domain" description="Methionyl/Valyl/Leucyl/Isoleucyl-tRNA synthetase anticodon-binding" evidence="12">
    <location>
        <begin position="786"/>
        <end position="906"/>
    </location>
</feature>
<dbReference type="HAMAP" id="MF_00049_B">
    <property type="entry name" value="Leu_tRNA_synth_B"/>
    <property type="match status" value="1"/>
</dbReference>
<dbReference type="PANTHER" id="PTHR43740:SF2">
    <property type="entry name" value="LEUCINE--TRNA LIGASE, MITOCHONDRIAL"/>
    <property type="match status" value="1"/>
</dbReference>
<gene>
    <name evidence="9" type="primary">leuS</name>
    <name evidence="15" type="ORF">MHA02_17230</name>
</gene>
<dbReference type="GO" id="GO:0002161">
    <property type="term" value="F:aminoacyl-tRNA deacylase activity"/>
    <property type="evidence" value="ECO:0007669"/>
    <property type="project" value="InterPro"/>
</dbReference>
<keyword evidence="2 9" id="KW-0963">Cytoplasm</keyword>
<dbReference type="Proteomes" id="UP000321258">
    <property type="component" value="Unassembled WGS sequence"/>
</dbReference>
<evidence type="ECO:0000256" key="2">
    <source>
        <dbReference type="ARBA" id="ARBA00022490"/>
    </source>
</evidence>
<dbReference type="InterPro" id="IPR015413">
    <property type="entry name" value="Methionyl/Leucyl_tRNA_Synth"/>
</dbReference>
<comment type="caution">
    <text evidence="15">The sequence shown here is derived from an EMBL/GenBank/DDBJ whole genome shotgun (WGS) entry which is preliminary data.</text>
</comment>
<organism evidence="15 16">
    <name type="scientific">Methylobacterium haplocladii</name>
    <dbReference type="NCBI Taxonomy" id="1176176"/>
    <lineage>
        <taxon>Bacteria</taxon>
        <taxon>Pseudomonadati</taxon>
        <taxon>Pseudomonadota</taxon>
        <taxon>Alphaproteobacteria</taxon>
        <taxon>Hyphomicrobiales</taxon>
        <taxon>Methylobacteriaceae</taxon>
        <taxon>Methylobacterium</taxon>
    </lineage>
</organism>
<dbReference type="InterPro" id="IPR014729">
    <property type="entry name" value="Rossmann-like_a/b/a_fold"/>
</dbReference>
<feature type="binding site" evidence="9">
    <location>
        <position position="713"/>
    </location>
    <ligand>
        <name>ATP</name>
        <dbReference type="ChEBI" id="CHEBI:30616"/>
    </ligand>
</feature>
<feature type="domain" description="Methionyl/Leucyl tRNA synthetase" evidence="13">
    <location>
        <begin position="46"/>
        <end position="180"/>
    </location>
</feature>
<evidence type="ECO:0000256" key="6">
    <source>
        <dbReference type="ARBA" id="ARBA00022917"/>
    </source>
</evidence>
<keyword evidence="6 9" id="KW-0648">Protein biosynthesis</keyword>
<dbReference type="PANTHER" id="PTHR43740">
    <property type="entry name" value="LEUCYL-TRNA SYNTHETASE"/>
    <property type="match status" value="1"/>
</dbReference>
<comment type="subcellular location">
    <subcellularLocation>
        <location evidence="9">Cytoplasm</location>
    </subcellularLocation>
</comment>
<dbReference type="RefSeq" id="WP_147078233.1">
    <property type="nucleotide sequence ID" value="NZ_BJZT01000015.1"/>
</dbReference>
<evidence type="ECO:0000313" key="15">
    <source>
        <dbReference type="EMBL" id="GEO99335.1"/>
    </source>
</evidence>
<dbReference type="SUPFAM" id="SSF47323">
    <property type="entry name" value="Anticodon-binding domain of a subclass of class I aminoacyl-tRNA synthetases"/>
    <property type="match status" value="1"/>
</dbReference>